<dbReference type="RefSeq" id="WP_066332960.1">
    <property type="nucleotide sequence ID" value="NZ_JAXOJX010000092.1"/>
</dbReference>
<dbReference type="Proteomes" id="UP001293718">
    <property type="component" value="Unassembled WGS sequence"/>
</dbReference>
<name>A0ABU5IQ51_9BURK</name>
<evidence type="ECO:0000256" key="1">
    <source>
        <dbReference type="ARBA" id="ARBA00005534"/>
    </source>
</evidence>
<dbReference type="PANTHER" id="PTHR30615:SF8">
    <property type="entry name" value="UPF0047 PROTEIN C4A8.02C"/>
    <property type="match status" value="1"/>
</dbReference>
<reference evidence="2 3" key="1">
    <citation type="submission" date="2023-11" db="EMBL/GenBank/DDBJ databases">
        <title>Draft genome of Azohydromonas lata strain H1 (DSM1123), a polyhydroxyalkanoate producer.</title>
        <authorList>
            <person name="Traversa D."/>
            <person name="D'Addabbo P."/>
            <person name="Pazzani C."/>
            <person name="Manzari C."/>
            <person name="Chiara M."/>
            <person name="Scrascia M."/>
        </authorList>
    </citation>
    <scope>NUCLEOTIDE SEQUENCE [LARGE SCALE GENOMIC DNA]</scope>
    <source>
        <strain evidence="2 3">H1</strain>
    </source>
</reference>
<dbReference type="Gene3D" id="2.60.120.460">
    <property type="entry name" value="YjbQ-like"/>
    <property type="match status" value="1"/>
</dbReference>
<dbReference type="PANTHER" id="PTHR30615">
    <property type="entry name" value="UNCHARACTERIZED PROTEIN YJBQ-RELATED"/>
    <property type="match status" value="1"/>
</dbReference>
<dbReference type="Pfam" id="PF01894">
    <property type="entry name" value="YjbQ"/>
    <property type="match status" value="1"/>
</dbReference>
<protein>
    <submittedName>
        <fullName evidence="2">Secondary thiamine-phosphate synthase enzyme YjbQ</fullName>
    </submittedName>
</protein>
<accession>A0ABU5IQ51</accession>
<comment type="similarity">
    <text evidence="1">Belongs to the UPF0047 family.</text>
</comment>
<dbReference type="EMBL" id="JAXOJX010000092">
    <property type="protein sequence ID" value="MDZ5461010.1"/>
    <property type="molecule type" value="Genomic_DNA"/>
</dbReference>
<dbReference type="InterPro" id="IPR001602">
    <property type="entry name" value="UPF0047_YjbQ-like"/>
</dbReference>
<dbReference type="SUPFAM" id="SSF111038">
    <property type="entry name" value="YjbQ-like"/>
    <property type="match status" value="1"/>
</dbReference>
<dbReference type="PIRSF" id="PIRSF004681">
    <property type="entry name" value="UCP004681"/>
    <property type="match status" value="1"/>
</dbReference>
<dbReference type="InterPro" id="IPR035917">
    <property type="entry name" value="YjbQ-like_sf"/>
</dbReference>
<proteinExistence type="inferred from homology"/>
<sequence length="140" mass="15921">MLNQATTTLAFDTPGRTLLEITQPVRDWVQAQGFHEGLLTLFIRHTSASLLIQENADPEVQRDLERFFARLVPDGDPLFRHRDEGPDDMPAHVRGALTATQLAIPLMAGRLALGTWQGIYLWEHRRRGHRREVAVHLVGR</sequence>
<dbReference type="NCBIfam" id="TIGR00149">
    <property type="entry name" value="TIGR00149_YjbQ"/>
    <property type="match status" value="1"/>
</dbReference>
<comment type="caution">
    <text evidence="2">The sequence shown here is derived from an EMBL/GenBank/DDBJ whole genome shotgun (WGS) entry which is preliminary data.</text>
</comment>
<gene>
    <name evidence="2" type="ORF">SM757_30985</name>
</gene>
<evidence type="ECO:0000313" key="3">
    <source>
        <dbReference type="Proteomes" id="UP001293718"/>
    </source>
</evidence>
<evidence type="ECO:0000313" key="2">
    <source>
        <dbReference type="EMBL" id="MDZ5461010.1"/>
    </source>
</evidence>
<keyword evidence="3" id="KW-1185">Reference proteome</keyword>
<organism evidence="2 3">
    <name type="scientific">Azohydromonas lata</name>
    <dbReference type="NCBI Taxonomy" id="45677"/>
    <lineage>
        <taxon>Bacteria</taxon>
        <taxon>Pseudomonadati</taxon>
        <taxon>Pseudomonadota</taxon>
        <taxon>Betaproteobacteria</taxon>
        <taxon>Burkholderiales</taxon>
        <taxon>Sphaerotilaceae</taxon>
        <taxon>Azohydromonas</taxon>
    </lineage>
</organism>